<proteinExistence type="predicted"/>
<dbReference type="Proteomes" id="UP000231134">
    <property type="component" value="Unassembled WGS sequence"/>
</dbReference>
<evidence type="ECO:0000313" key="2">
    <source>
        <dbReference type="EMBL" id="PJJ42366.1"/>
    </source>
</evidence>
<accession>A0A2M9A9F4</accession>
<evidence type="ECO:0000256" key="1">
    <source>
        <dbReference type="SAM" id="MobiDB-lite"/>
    </source>
</evidence>
<dbReference type="AlphaFoldDB" id="A0A2M9A9F4"/>
<comment type="caution">
    <text evidence="2">The sequence shown here is derived from an EMBL/GenBank/DDBJ whole genome shotgun (WGS) entry which is preliminary data.</text>
</comment>
<evidence type="ECO:0000313" key="3">
    <source>
        <dbReference type="Proteomes" id="UP000231134"/>
    </source>
</evidence>
<name>A0A2M9A9F4_9BACT</name>
<organism evidence="2 3">
    <name type="scientific">Hallerella succinigenes</name>
    <dbReference type="NCBI Taxonomy" id="1896222"/>
    <lineage>
        <taxon>Bacteria</taxon>
        <taxon>Pseudomonadati</taxon>
        <taxon>Fibrobacterota</taxon>
        <taxon>Fibrobacteria</taxon>
        <taxon>Fibrobacterales</taxon>
        <taxon>Fibrobacteraceae</taxon>
        <taxon>Hallerella</taxon>
    </lineage>
</organism>
<keyword evidence="3" id="KW-1185">Reference proteome</keyword>
<dbReference type="EMBL" id="PGEX01000001">
    <property type="protein sequence ID" value="PJJ42366.1"/>
    <property type="molecule type" value="Genomic_DNA"/>
</dbReference>
<dbReference type="RefSeq" id="WP_157798026.1">
    <property type="nucleotide sequence ID" value="NZ_PGEX01000001.1"/>
</dbReference>
<gene>
    <name evidence="2" type="ORF">BGX16_2392</name>
</gene>
<sequence length="48" mass="5373">MLYDCLRCPMKEKGCLRGRKAAERGGRPREPWHACPLAETEGKDKGNG</sequence>
<feature type="region of interest" description="Disordered" evidence="1">
    <location>
        <begin position="19"/>
        <end position="48"/>
    </location>
</feature>
<protein>
    <submittedName>
        <fullName evidence="2">Uncharacterized protein</fullName>
    </submittedName>
</protein>
<reference evidence="2 3" key="1">
    <citation type="submission" date="2017-11" db="EMBL/GenBank/DDBJ databases">
        <title>Animal gut microbial communities from fecal samples from Wisconsin, USA.</title>
        <authorList>
            <person name="Neumann A."/>
        </authorList>
    </citation>
    <scope>NUCLEOTIDE SEQUENCE [LARGE SCALE GENOMIC DNA]</scope>
    <source>
        <strain evidence="2 3">UWS3</strain>
    </source>
</reference>
<feature type="compositionally biased region" description="Basic and acidic residues" evidence="1">
    <location>
        <begin position="19"/>
        <end position="32"/>
    </location>
</feature>